<feature type="transmembrane region" description="Helical" evidence="5">
    <location>
        <begin position="153"/>
        <end position="172"/>
    </location>
</feature>
<feature type="transmembrane region" description="Helical" evidence="5">
    <location>
        <begin position="262"/>
        <end position="280"/>
    </location>
</feature>
<dbReference type="GO" id="GO:0016020">
    <property type="term" value="C:membrane"/>
    <property type="evidence" value="ECO:0007669"/>
    <property type="project" value="UniProtKB-SubCell"/>
</dbReference>
<evidence type="ECO:0000259" key="6">
    <source>
        <dbReference type="PROSITE" id="PS50850"/>
    </source>
</evidence>
<evidence type="ECO:0000313" key="8">
    <source>
        <dbReference type="Proteomes" id="UP000799539"/>
    </source>
</evidence>
<dbReference type="EMBL" id="ML992672">
    <property type="protein sequence ID" value="KAF2212756.1"/>
    <property type="molecule type" value="Genomic_DNA"/>
</dbReference>
<accession>A0A6A6FH26</accession>
<feature type="transmembrane region" description="Helical" evidence="5">
    <location>
        <begin position="384"/>
        <end position="408"/>
    </location>
</feature>
<keyword evidence="4 5" id="KW-0472">Membrane</keyword>
<name>A0A6A6FH26_9PEZI</name>
<proteinExistence type="predicted"/>
<feature type="non-terminal residue" evidence="7">
    <location>
        <position position="409"/>
    </location>
</feature>
<keyword evidence="2 5" id="KW-0812">Transmembrane</keyword>
<evidence type="ECO:0000256" key="1">
    <source>
        <dbReference type="ARBA" id="ARBA00004141"/>
    </source>
</evidence>
<dbReference type="Pfam" id="PF07690">
    <property type="entry name" value="MFS_1"/>
    <property type="match status" value="1"/>
</dbReference>
<dbReference type="OrthoDB" id="3640120at2759"/>
<evidence type="ECO:0000256" key="4">
    <source>
        <dbReference type="ARBA" id="ARBA00023136"/>
    </source>
</evidence>
<evidence type="ECO:0000256" key="5">
    <source>
        <dbReference type="SAM" id="Phobius"/>
    </source>
</evidence>
<dbReference type="Gene3D" id="1.20.1250.20">
    <property type="entry name" value="MFS general substrate transporter like domains"/>
    <property type="match status" value="1"/>
</dbReference>
<organism evidence="7 8">
    <name type="scientific">Cercospora zeae-maydis SCOH1-5</name>
    <dbReference type="NCBI Taxonomy" id="717836"/>
    <lineage>
        <taxon>Eukaryota</taxon>
        <taxon>Fungi</taxon>
        <taxon>Dikarya</taxon>
        <taxon>Ascomycota</taxon>
        <taxon>Pezizomycotina</taxon>
        <taxon>Dothideomycetes</taxon>
        <taxon>Dothideomycetidae</taxon>
        <taxon>Mycosphaerellales</taxon>
        <taxon>Mycosphaerellaceae</taxon>
        <taxon>Cercospora</taxon>
    </lineage>
</organism>
<gene>
    <name evidence="7" type="ORF">CERZMDRAFT_27958</name>
</gene>
<feature type="transmembrane region" description="Helical" evidence="5">
    <location>
        <begin position="92"/>
        <end position="115"/>
    </location>
</feature>
<dbReference type="SUPFAM" id="SSF103473">
    <property type="entry name" value="MFS general substrate transporter"/>
    <property type="match status" value="1"/>
</dbReference>
<evidence type="ECO:0000256" key="2">
    <source>
        <dbReference type="ARBA" id="ARBA00022692"/>
    </source>
</evidence>
<feature type="non-terminal residue" evidence="7">
    <location>
        <position position="1"/>
    </location>
</feature>
<dbReference type="PANTHER" id="PTHR42718">
    <property type="entry name" value="MAJOR FACILITATOR SUPERFAMILY MULTIDRUG TRANSPORTER MFSC"/>
    <property type="match status" value="1"/>
</dbReference>
<evidence type="ECO:0000313" key="7">
    <source>
        <dbReference type="EMBL" id="KAF2212756.1"/>
    </source>
</evidence>
<protein>
    <recommendedName>
        <fullName evidence="6">Major facilitator superfamily (MFS) profile domain-containing protein</fullName>
    </recommendedName>
</protein>
<sequence>ADAAWIAASYPLTHAAFSLLGHQLGTLCGHRSMLLAACILWTAFQLGCAFAPSVAVLCILRAFAGIGAAFVTSSVIALVVCMPAGRKRAMAIGLMGAMAIMGASAACVLSALLVQLTAWKWSFIAPACCGVGLLILAWVTVPRESGRQCRAKVDLIGSYLGIAGFCLFNFVFNQARVVGWDKAYIYVLIPIALGHILSFFFWETRIASEPVLPVELWRSRYFPRTVFMTLCSCLSLGVFLWYFGLFGAQIRKYSLIENGANYQPVTALAIASIFAGFQLLTWASAKYVLAGVNLALILANTLLAAVPSDLTFWGMMFPAVCIIALSATLVPVAGRAVGVESLEQRHQSIAVTLLYAALSYGLSTGIGIAGTVETISRGDRDSELVGYQCAFIFAVAPAGIALVGSLMFL</sequence>
<feature type="domain" description="Major facilitator superfamily (MFS) profile" evidence="6">
    <location>
        <begin position="1"/>
        <end position="409"/>
    </location>
</feature>
<keyword evidence="3 5" id="KW-1133">Transmembrane helix</keyword>
<feature type="transmembrane region" description="Helical" evidence="5">
    <location>
        <begin position="184"/>
        <end position="202"/>
    </location>
</feature>
<feature type="transmembrane region" description="Helical" evidence="5">
    <location>
        <begin position="222"/>
        <end position="242"/>
    </location>
</feature>
<dbReference type="GO" id="GO:0022857">
    <property type="term" value="F:transmembrane transporter activity"/>
    <property type="evidence" value="ECO:0007669"/>
    <property type="project" value="InterPro"/>
</dbReference>
<dbReference type="PANTHER" id="PTHR42718:SF41">
    <property type="entry name" value="MFS TRANSPORTER OF UNKOWN SPECIFICITY (AFU_ORTHOLOGUE AFUA_5G09940)-RELATED"/>
    <property type="match status" value="1"/>
</dbReference>
<dbReference type="PROSITE" id="PS50850">
    <property type="entry name" value="MFS"/>
    <property type="match status" value="1"/>
</dbReference>
<dbReference type="InterPro" id="IPR036259">
    <property type="entry name" value="MFS_trans_sf"/>
</dbReference>
<feature type="transmembrane region" description="Helical" evidence="5">
    <location>
        <begin position="312"/>
        <end position="337"/>
    </location>
</feature>
<dbReference type="InterPro" id="IPR011701">
    <property type="entry name" value="MFS"/>
</dbReference>
<feature type="transmembrane region" description="Helical" evidence="5">
    <location>
        <begin position="287"/>
        <end position="306"/>
    </location>
</feature>
<keyword evidence="8" id="KW-1185">Reference proteome</keyword>
<feature type="transmembrane region" description="Helical" evidence="5">
    <location>
        <begin position="349"/>
        <end position="372"/>
    </location>
</feature>
<evidence type="ECO:0000256" key="3">
    <source>
        <dbReference type="ARBA" id="ARBA00022989"/>
    </source>
</evidence>
<dbReference type="InterPro" id="IPR020846">
    <property type="entry name" value="MFS_dom"/>
</dbReference>
<dbReference type="AlphaFoldDB" id="A0A6A6FH26"/>
<dbReference type="Proteomes" id="UP000799539">
    <property type="component" value="Unassembled WGS sequence"/>
</dbReference>
<feature type="transmembrane region" description="Helical" evidence="5">
    <location>
        <begin position="59"/>
        <end position="80"/>
    </location>
</feature>
<feature type="transmembrane region" description="Helical" evidence="5">
    <location>
        <begin position="121"/>
        <end position="141"/>
    </location>
</feature>
<reference evidence="7" key="1">
    <citation type="journal article" date="2020" name="Stud. Mycol.">
        <title>101 Dothideomycetes genomes: a test case for predicting lifestyles and emergence of pathogens.</title>
        <authorList>
            <person name="Haridas S."/>
            <person name="Albert R."/>
            <person name="Binder M."/>
            <person name="Bloem J."/>
            <person name="Labutti K."/>
            <person name="Salamov A."/>
            <person name="Andreopoulos B."/>
            <person name="Baker S."/>
            <person name="Barry K."/>
            <person name="Bills G."/>
            <person name="Bluhm B."/>
            <person name="Cannon C."/>
            <person name="Castanera R."/>
            <person name="Culley D."/>
            <person name="Daum C."/>
            <person name="Ezra D."/>
            <person name="Gonzalez J."/>
            <person name="Henrissat B."/>
            <person name="Kuo A."/>
            <person name="Liang C."/>
            <person name="Lipzen A."/>
            <person name="Lutzoni F."/>
            <person name="Magnuson J."/>
            <person name="Mondo S."/>
            <person name="Nolan M."/>
            <person name="Ohm R."/>
            <person name="Pangilinan J."/>
            <person name="Park H.-J."/>
            <person name="Ramirez L."/>
            <person name="Alfaro M."/>
            <person name="Sun H."/>
            <person name="Tritt A."/>
            <person name="Yoshinaga Y."/>
            <person name="Zwiers L.-H."/>
            <person name="Turgeon B."/>
            <person name="Goodwin S."/>
            <person name="Spatafora J."/>
            <person name="Crous P."/>
            <person name="Grigoriev I."/>
        </authorList>
    </citation>
    <scope>NUCLEOTIDE SEQUENCE</scope>
    <source>
        <strain evidence="7">SCOH1-5</strain>
    </source>
</reference>
<feature type="transmembrane region" description="Helical" evidence="5">
    <location>
        <begin position="33"/>
        <end position="53"/>
    </location>
</feature>
<comment type="subcellular location">
    <subcellularLocation>
        <location evidence="1">Membrane</location>
        <topology evidence="1">Multi-pass membrane protein</topology>
    </subcellularLocation>
</comment>